<organism evidence="7 8">
    <name type="scientific">Geoalkalibacter halelectricus</name>
    <dbReference type="NCBI Taxonomy" id="2847045"/>
    <lineage>
        <taxon>Bacteria</taxon>
        <taxon>Pseudomonadati</taxon>
        <taxon>Thermodesulfobacteriota</taxon>
        <taxon>Desulfuromonadia</taxon>
        <taxon>Desulfuromonadales</taxon>
        <taxon>Geoalkalibacteraceae</taxon>
        <taxon>Geoalkalibacter</taxon>
    </lineage>
</organism>
<dbReference type="EMBL" id="CP092109">
    <property type="protein sequence ID" value="UWZ79101.1"/>
    <property type="molecule type" value="Genomic_DNA"/>
</dbReference>
<evidence type="ECO:0000313" key="7">
    <source>
        <dbReference type="EMBL" id="UWZ79101.1"/>
    </source>
</evidence>
<evidence type="ECO:0000256" key="3">
    <source>
        <dbReference type="ARBA" id="ARBA00023139"/>
    </source>
</evidence>
<accession>A0ABY5ZPG7</accession>
<feature type="chain" id="PRO_5045150397" evidence="5">
    <location>
        <begin position="24"/>
        <end position="236"/>
    </location>
</feature>
<feature type="domain" description="C-type lysozyme inhibitor" evidence="6">
    <location>
        <begin position="35"/>
        <end position="98"/>
    </location>
</feature>
<gene>
    <name evidence="7" type="ORF">L9S41_15660</name>
</gene>
<proteinExistence type="predicted"/>
<dbReference type="PROSITE" id="PS51257">
    <property type="entry name" value="PROKAR_LIPOPROTEIN"/>
    <property type="match status" value="1"/>
</dbReference>
<evidence type="ECO:0000256" key="4">
    <source>
        <dbReference type="ARBA" id="ARBA00023288"/>
    </source>
</evidence>
<dbReference type="Pfam" id="PF09864">
    <property type="entry name" value="MliC"/>
    <property type="match status" value="1"/>
</dbReference>
<name>A0ABY5ZPG7_9BACT</name>
<evidence type="ECO:0000313" key="8">
    <source>
        <dbReference type="Proteomes" id="UP001060414"/>
    </source>
</evidence>
<dbReference type="Gene3D" id="2.40.128.200">
    <property type="match status" value="1"/>
</dbReference>
<keyword evidence="4" id="KW-0449">Lipoprotein</keyword>
<dbReference type="SUPFAM" id="SSF141488">
    <property type="entry name" value="YdhA-like"/>
    <property type="match status" value="1"/>
</dbReference>
<dbReference type="RefSeq" id="WP_260747457.1">
    <property type="nucleotide sequence ID" value="NZ_CP092109.1"/>
</dbReference>
<evidence type="ECO:0000259" key="6">
    <source>
        <dbReference type="Pfam" id="PF09864"/>
    </source>
</evidence>
<keyword evidence="2" id="KW-0472">Membrane</keyword>
<evidence type="ECO:0000256" key="2">
    <source>
        <dbReference type="ARBA" id="ARBA00023136"/>
    </source>
</evidence>
<evidence type="ECO:0000256" key="1">
    <source>
        <dbReference type="ARBA" id="ARBA00022729"/>
    </source>
</evidence>
<keyword evidence="8" id="KW-1185">Reference proteome</keyword>
<feature type="signal peptide" evidence="5">
    <location>
        <begin position="1"/>
        <end position="23"/>
    </location>
</feature>
<dbReference type="InterPro" id="IPR036328">
    <property type="entry name" value="MliC_sf"/>
</dbReference>
<dbReference type="Proteomes" id="UP001060414">
    <property type="component" value="Chromosome"/>
</dbReference>
<keyword evidence="3" id="KW-0564">Palmitate</keyword>
<keyword evidence="1 5" id="KW-0732">Signal</keyword>
<reference evidence="7" key="1">
    <citation type="journal article" date="2022" name="Environ. Microbiol.">
        <title>Geoalkalibacter halelectricus SAP #1 sp. nov. possessing extracellular electron transfer and mineral#reducing capabilities from a haloalkaline environment.</title>
        <authorList>
            <person name="Yadav S."/>
            <person name="Singh R."/>
            <person name="Sundharam S.S."/>
            <person name="Chaudhary S."/>
            <person name="Krishnamurthi S."/>
            <person name="Patil S.A."/>
        </authorList>
    </citation>
    <scope>NUCLEOTIDE SEQUENCE</scope>
    <source>
        <strain evidence="7">SAP-1</strain>
    </source>
</reference>
<dbReference type="InterPro" id="IPR018660">
    <property type="entry name" value="MliC"/>
</dbReference>
<protein>
    <submittedName>
        <fullName evidence="7">MliC family protein</fullName>
    </submittedName>
</protein>
<sequence>MRLFILLSLLAATLGACRPTLPAAPPPSPASEQTYQCGDLRIHTLLENGELLLIMGRGDLRLAPVVAASGARFADQRDNEFWSKGRDEALLSLDGDEPLICRATQAPSPWAEARERGLQYRAIGQEPGWVAEVEGGATPAMRLTLDYGSRELVFATTDPEPDTSANTVSFLGQTEGVQAKLRIDREPCQDSMSGERFPTRAELQLNGDVLRGCGRFFSDEWKLKDLIEPPAQNLPF</sequence>
<evidence type="ECO:0000256" key="5">
    <source>
        <dbReference type="SAM" id="SignalP"/>
    </source>
</evidence>